<gene>
    <name evidence="1" type="ORF">CBA19CS42_20115</name>
</gene>
<dbReference type="RefSeq" id="WP_238213488.1">
    <property type="nucleotide sequence ID" value="NZ_BPUS01000008.1"/>
</dbReference>
<dbReference type="EMBL" id="BPUS01000008">
    <property type="protein sequence ID" value="GJH26861.1"/>
    <property type="molecule type" value="Genomic_DNA"/>
</dbReference>
<evidence type="ECO:0000313" key="1">
    <source>
        <dbReference type="EMBL" id="GJH26861.1"/>
    </source>
</evidence>
<sequence>MSSNSFFLKHATARDADWQVSYPALAMASSIDPVDERRKQIVVAAADDTGVRMLFFSTLGAILDFRASWAEIDSSARSWLTFTVRWYRRWLPDAGHVRALEQHASMPTDLRLAHCSIGGRLSDDAAFRRYLDNVERHYRRDAKIARVLVPDSTADDIGRCPPSDAEYSLTPE</sequence>
<dbReference type="Proteomes" id="UP001055111">
    <property type="component" value="Unassembled WGS sequence"/>
</dbReference>
<name>A0AA37IHI1_9BURK</name>
<protein>
    <submittedName>
        <fullName evidence="1">Uncharacterized protein</fullName>
    </submittedName>
</protein>
<accession>A0AA37IHI1</accession>
<dbReference type="AlphaFoldDB" id="A0AA37IHI1"/>
<reference evidence="1" key="1">
    <citation type="submission" date="2022-09" db="EMBL/GenBank/DDBJ databases">
        <title>Isolation and characterization of 3-chlorobenzoate degrading bacteria from soils in Shizuoka.</title>
        <authorList>
            <person name="Ifat A."/>
            <person name="Ogawa N."/>
            <person name="Kimbara K."/>
            <person name="Moriuchi R."/>
            <person name="Dohra H."/>
            <person name="Shintani M."/>
        </authorList>
    </citation>
    <scope>NUCLEOTIDE SEQUENCE</scope>
    <source>
        <strain evidence="1">19CS4-2</strain>
    </source>
</reference>
<organism evidence="1 2">
    <name type="scientific">Caballeronia novacaledonica</name>
    <dbReference type="NCBI Taxonomy" id="1544861"/>
    <lineage>
        <taxon>Bacteria</taxon>
        <taxon>Pseudomonadati</taxon>
        <taxon>Pseudomonadota</taxon>
        <taxon>Betaproteobacteria</taxon>
        <taxon>Burkholderiales</taxon>
        <taxon>Burkholderiaceae</taxon>
        <taxon>Caballeronia</taxon>
    </lineage>
</organism>
<proteinExistence type="predicted"/>
<comment type="caution">
    <text evidence="1">The sequence shown here is derived from an EMBL/GenBank/DDBJ whole genome shotgun (WGS) entry which is preliminary data.</text>
</comment>
<evidence type="ECO:0000313" key="2">
    <source>
        <dbReference type="Proteomes" id="UP001055111"/>
    </source>
</evidence>